<reference evidence="3" key="1">
    <citation type="journal article" date="2012" name="Stand. Genomic Sci.">
        <title>Permanent draft genome sequence of the gliding predator Saprospira grandis strain Sa g1 (= HR1).</title>
        <authorList>
            <person name="Mavromatis K."/>
            <person name="Chertkov O."/>
            <person name="Lapidus A."/>
            <person name="Nolan M."/>
            <person name="Lucas S."/>
            <person name="Tice H."/>
            <person name="Del Rio T.G."/>
            <person name="Cheng J.F."/>
            <person name="Han C."/>
            <person name="Tapia R."/>
            <person name="Bruce D."/>
            <person name="Goodwin L.A."/>
            <person name="Pitluck S."/>
            <person name="Huntemann M."/>
            <person name="Liolios K."/>
            <person name="Pagani I."/>
            <person name="Ivanova N."/>
            <person name="Mikhailova N."/>
            <person name="Pati A."/>
            <person name="Chen A."/>
            <person name="Palaniappan K."/>
            <person name="Land M."/>
            <person name="Brambilla E.M."/>
            <person name="Rohde M."/>
            <person name="Spring S."/>
            <person name="Goker M."/>
            <person name="Detter J.C."/>
            <person name="Bristow J."/>
            <person name="Eisen J.A."/>
            <person name="Markowitz V."/>
            <person name="Hugenholtz P."/>
            <person name="Kyrpides N.C."/>
            <person name="Klenk H.P."/>
            <person name="Woyke T."/>
        </authorList>
    </citation>
    <scope>NUCLEOTIDE SEQUENCE [LARGE SCALE GENOMIC DNA]</scope>
    <source>
        <strain evidence="3">DSM 2844</strain>
    </source>
</reference>
<proteinExistence type="predicted"/>
<name>J0P327_9BACT</name>
<feature type="compositionally biased region" description="Basic and acidic residues" evidence="1">
    <location>
        <begin position="128"/>
        <end position="139"/>
    </location>
</feature>
<accession>J0P327</accession>
<dbReference type="AlphaFoldDB" id="J0P327"/>
<dbReference type="EMBL" id="JH719942">
    <property type="protein sequence ID" value="EJF54184.1"/>
    <property type="molecule type" value="Genomic_DNA"/>
</dbReference>
<sequence>MNEGGNPHKIKPFKSSNFIGVQKILNSYYKKQKPLFCIEKRLYIFGLVIGIKKEPDLHGALNHLPLLRFRPGGVQWELLLPLGSMANIRSFCGITNFASFFLPIGPICGLGAAQPPGPQGHWPTAAEGWRKAPDRSPKG</sequence>
<evidence type="ECO:0000313" key="2">
    <source>
        <dbReference type="EMBL" id="EJF54184.1"/>
    </source>
</evidence>
<protein>
    <submittedName>
        <fullName evidence="2">Uncharacterized protein</fullName>
    </submittedName>
</protein>
<organism evidence="2 3">
    <name type="scientific">Saprospira grandis DSM 2844</name>
    <dbReference type="NCBI Taxonomy" id="694433"/>
    <lineage>
        <taxon>Bacteria</taxon>
        <taxon>Pseudomonadati</taxon>
        <taxon>Bacteroidota</taxon>
        <taxon>Saprospiria</taxon>
        <taxon>Saprospirales</taxon>
        <taxon>Saprospiraceae</taxon>
        <taxon>Saprospira</taxon>
    </lineage>
</organism>
<evidence type="ECO:0000313" key="3">
    <source>
        <dbReference type="Proteomes" id="UP000005113"/>
    </source>
</evidence>
<feature type="region of interest" description="Disordered" evidence="1">
    <location>
        <begin position="115"/>
        <end position="139"/>
    </location>
</feature>
<dbReference type="HOGENOM" id="CLU_1843713_0_0_10"/>
<evidence type="ECO:0000256" key="1">
    <source>
        <dbReference type="SAM" id="MobiDB-lite"/>
    </source>
</evidence>
<dbReference type="Proteomes" id="UP000005113">
    <property type="component" value="Unassembled WGS sequence"/>
</dbReference>
<gene>
    <name evidence="2" type="ORF">SapgrDRAFT_2525</name>
</gene>